<comment type="caution">
    <text evidence="3">The sequence shown here is derived from an EMBL/GenBank/DDBJ whole genome shotgun (WGS) entry which is preliminary data.</text>
</comment>
<keyword evidence="1 3" id="KW-0808">Transferase</keyword>
<evidence type="ECO:0000256" key="1">
    <source>
        <dbReference type="ARBA" id="ARBA00022679"/>
    </source>
</evidence>
<proteinExistence type="predicted"/>
<dbReference type="Proteomes" id="UP000637267">
    <property type="component" value="Unassembled WGS sequence"/>
</dbReference>
<sequence length="374" mass="41256">MTADTPMKTGTTIYINGRFLTHRLTGVQRFAYELLSSFKPVAENAGYQLIALVPAGATLQMDCPVPVERVGPLDGYAWEQLILPWAARGQFLLNLANMAPAGKRTQLSLVYDAAVWRVPEAYTWWFRLAYRLLLPRILRRSEVVATISGASADDLARYTGTPRSRLTVLRAGGEHIRRTAPDDSVLTRHGLGQRPFVLAVSSLSPNKNFGAIVRALALFDSSGFDFVIAGDTNAGVFADQGILIPDWVKRVGRVSDGQLRTLYEHAALFVFPSFYEGLGLPPLEAMNCGCPVLLSDIPVFREIYAGAAAFCDPYSDQDIAAKIEQLMAQPQSREELTRQGKACAAFHSWQHGAQDLLALLQKHVPEQQDREHSN</sequence>
<dbReference type="InterPro" id="IPR001296">
    <property type="entry name" value="Glyco_trans_1"/>
</dbReference>
<keyword evidence="4" id="KW-1185">Reference proteome</keyword>
<dbReference type="PANTHER" id="PTHR46401">
    <property type="entry name" value="GLYCOSYLTRANSFERASE WBBK-RELATED"/>
    <property type="match status" value="1"/>
</dbReference>
<accession>A0ABQ2PEL6</accession>
<organism evidence="3 4">
    <name type="scientific">Silvimonas iriomotensis</name>
    <dbReference type="NCBI Taxonomy" id="449662"/>
    <lineage>
        <taxon>Bacteria</taxon>
        <taxon>Pseudomonadati</taxon>
        <taxon>Pseudomonadota</taxon>
        <taxon>Betaproteobacteria</taxon>
        <taxon>Neisseriales</taxon>
        <taxon>Chitinibacteraceae</taxon>
        <taxon>Silvimonas</taxon>
    </lineage>
</organism>
<name>A0ABQ2PEL6_9NEIS</name>
<feature type="domain" description="Glycosyl transferase family 1" evidence="2">
    <location>
        <begin position="193"/>
        <end position="341"/>
    </location>
</feature>
<dbReference type="SUPFAM" id="SSF53756">
    <property type="entry name" value="UDP-Glycosyltransferase/glycogen phosphorylase"/>
    <property type="match status" value="1"/>
</dbReference>
<gene>
    <name evidence="3" type="ORF">GCM10010970_37360</name>
</gene>
<dbReference type="CDD" id="cd03809">
    <property type="entry name" value="GT4_MtfB-like"/>
    <property type="match status" value="1"/>
</dbReference>
<dbReference type="GO" id="GO:0016740">
    <property type="term" value="F:transferase activity"/>
    <property type="evidence" value="ECO:0007669"/>
    <property type="project" value="UniProtKB-KW"/>
</dbReference>
<evidence type="ECO:0000313" key="3">
    <source>
        <dbReference type="EMBL" id="GGP23736.1"/>
    </source>
</evidence>
<evidence type="ECO:0000259" key="2">
    <source>
        <dbReference type="Pfam" id="PF00534"/>
    </source>
</evidence>
<protein>
    <submittedName>
        <fullName evidence="3">Glycosyl transferase family 1</fullName>
    </submittedName>
</protein>
<dbReference type="EMBL" id="BMLX01000007">
    <property type="protein sequence ID" value="GGP23736.1"/>
    <property type="molecule type" value="Genomic_DNA"/>
</dbReference>
<evidence type="ECO:0000313" key="4">
    <source>
        <dbReference type="Proteomes" id="UP000637267"/>
    </source>
</evidence>
<dbReference type="PANTHER" id="PTHR46401:SF2">
    <property type="entry name" value="GLYCOSYLTRANSFERASE WBBK-RELATED"/>
    <property type="match status" value="1"/>
</dbReference>
<dbReference type="Gene3D" id="3.40.50.2000">
    <property type="entry name" value="Glycogen Phosphorylase B"/>
    <property type="match status" value="1"/>
</dbReference>
<reference evidence="4" key="1">
    <citation type="journal article" date="2019" name="Int. J. Syst. Evol. Microbiol.">
        <title>The Global Catalogue of Microorganisms (GCM) 10K type strain sequencing project: providing services to taxonomists for standard genome sequencing and annotation.</title>
        <authorList>
            <consortium name="The Broad Institute Genomics Platform"/>
            <consortium name="The Broad Institute Genome Sequencing Center for Infectious Disease"/>
            <person name="Wu L."/>
            <person name="Ma J."/>
        </authorList>
    </citation>
    <scope>NUCLEOTIDE SEQUENCE [LARGE SCALE GENOMIC DNA]</scope>
    <source>
        <strain evidence="4">CGMCC 1.8859</strain>
    </source>
</reference>
<dbReference type="Pfam" id="PF00534">
    <property type="entry name" value="Glycos_transf_1"/>
    <property type="match status" value="1"/>
</dbReference>